<dbReference type="Proteomes" id="UP001501005">
    <property type="component" value="Unassembled WGS sequence"/>
</dbReference>
<feature type="compositionally biased region" description="Low complexity" evidence="1">
    <location>
        <begin position="65"/>
        <end position="74"/>
    </location>
</feature>
<accession>A0ABP3YWL5</accession>
<feature type="compositionally biased region" description="Acidic residues" evidence="1">
    <location>
        <begin position="36"/>
        <end position="46"/>
    </location>
</feature>
<dbReference type="EMBL" id="BAAAHG010000008">
    <property type="protein sequence ID" value="GAA0908328.1"/>
    <property type="molecule type" value="Genomic_DNA"/>
</dbReference>
<evidence type="ECO:0000313" key="3">
    <source>
        <dbReference type="Proteomes" id="UP001501005"/>
    </source>
</evidence>
<proteinExistence type="predicted"/>
<name>A0ABP3YWL5_9ACTN</name>
<gene>
    <name evidence="2" type="ORF">GCM10009549_15300</name>
</gene>
<protein>
    <submittedName>
        <fullName evidence="2">Uncharacterized protein</fullName>
    </submittedName>
</protein>
<evidence type="ECO:0000313" key="2">
    <source>
        <dbReference type="EMBL" id="GAA0908328.1"/>
    </source>
</evidence>
<sequence>MKRRLGPDRAAIGDAGAPGRGETGDDGLAVGTGGEGADEGAGEGEDVVPQRAVAARADTRPWRTPPLAALPRAPCAGVDGMRPSCDVRHLGGIVADIACPLQAER</sequence>
<evidence type="ECO:0000256" key="1">
    <source>
        <dbReference type="SAM" id="MobiDB-lite"/>
    </source>
</evidence>
<feature type="region of interest" description="Disordered" evidence="1">
    <location>
        <begin position="1"/>
        <end position="76"/>
    </location>
</feature>
<keyword evidence="3" id="KW-1185">Reference proteome</keyword>
<organism evidence="2 3">
    <name type="scientific">Streptomyces thermoalcalitolerans</name>
    <dbReference type="NCBI Taxonomy" id="65605"/>
    <lineage>
        <taxon>Bacteria</taxon>
        <taxon>Bacillati</taxon>
        <taxon>Actinomycetota</taxon>
        <taxon>Actinomycetes</taxon>
        <taxon>Kitasatosporales</taxon>
        <taxon>Streptomycetaceae</taxon>
        <taxon>Streptomyces</taxon>
    </lineage>
</organism>
<comment type="caution">
    <text evidence="2">The sequence shown here is derived from an EMBL/GenBank/DDBJ whole genome shotgun (WGS) entry which is preliminary data.</text>
</comment>
<reference evidence="3" key="1">
    <citation type="journal article" date="2019" name="Int. J. Syst. Evol. Microbiol.">
        <title>The Global Catalogue of Microorganisms (GCM) 10K type strain sequencing project: providing services to taxonomists for standard genome sequencing and annotation.</title>
        <authorList>
            <consortium name="The Broad Institute Genomics Platform"/>
            <consortium name="The Broad Institute Genome Sequencing Center for Infectious Disease"/>
            <person name="Wu L."/>
            <person name="Ma J."/>
        </authorList>
    </citation>
    <scope>NUCLEOTIDE SEQUENCE [LARGE SCALE GENOMIC DNA]</scope>
    <source>
        <strain evidence="3">JCM 10673</strain>
    </source>
</reference>